<evidence type="ECO:0000256" key="1">
    <source>
        <dbReference type="ARBA" id="ARBA00004953"/>
    </source>
</evidence>
<name>A0A6P0C4Z3_9RHOB</name>
<dbReference type="AlphaFoldDB" id="A0A6P0C4Z3"/>
<comment type="pathway">
    <text evidence="1">Cofactor biosynthesis; adenosylcobalamin biosynthesis.</text>
</comment>
<dbReference type="PANTHER" id="PTHR36925:SF1">
    <property type="entry name" value="COBALT-PRECORRIN-6A REDUCTASE"/>
    <property type="match status" value="1"/>
</dbReference>
<dbReference type="RefSeq" id="WP_164351772.1">
    <property type="nucleotide sequence ID" value="NZ_JAABNT010000001.1"/>
</dbReference>
<evidence type="ECO:0000313" key="5">
    <source>
        <dbReference type="Proteomes" id="UP000468591"/>
    </source>
</evidence>
<organism evidence="4 5">
    <name type="scientific">Sulfitobacter sediminilitoris</name>
    <dbReference type="NCBI Taxonomy" id="2698830"/>
    <lineage>
        <taxon>Bacteria</taxon>
        <taxon>Pseudomonadati</taxon>
        <taxon>Pseudomonadota</taxon>
        <taxon>Alphaproteobacteria</taxon>
        <taxon>Rhodobacterales</taxon>
        <taxon>Roseobacteraceae</taxon>
        <taxon>Sulfitobacter</taxon>
    </lineage>
</organism>
<dbReference type="InterPro" id="IPR003723">
    <property type="entry name" value="Precorrin-6x_reduct"/>
</dbReference>
<dbReference type="PROSITE" id="PS51014">
    <property type="entry name" value="COBK_CBIJ"/>
    <property type="match status" value="1"/>
</dbReference>
<dbReference type="PANTHER" id="PTHR36925">
    <property type="entry name" value="COBALT-PRECORRIN-6A REDUCTASE"/>
    <property type="match status" value="1"/>
</dbReference>
<gene>
    <name evidence="4" type="ORF">GV827_00685</name>
</gene>
<keyword evidence="3" id="KW-0560">Oxidoreductase</keyword>
<dbReference type="UniPathway" id="UPA00148"/>
<dbReference type="Proteomes" id="UP000468591">
    <property type="component" value="Unassembled WGS sequence"/>
</dbReference>
<protein>
    <submittedName>
        <fullName evidence="4">Cobalt-precorrin-6A/precorrin-6x reductase</fullName>
    </submittedName>
</protein>
<dbReference type="EMBL" id="JAABNT010000001">
    <property type="protein sequence ID" value="NEK20917.1"/>
    <property type="molecule type" value="Genomic_DNA"/>
</dbReference>
<evidence type="ECO:0000256" key="2">
    <source>
        <dbReference type="ARBA" id="ARBA00022573"/>
    </source>
</evidence>
<proteinExistence type="predicted"/>
<dbReference type="GO" id="GO:0016994">
    <property type="term" value="F:precorrin-6A reductase activity"/>
    <property type="evidence" value="ECO:0007669"/>
    <property type="project" value="InterPro"/>
</dbReference>
<keyword evidence="5" id="KW-1185">Reference proteome</keyword>
<evidence type="ECO:0000256" key="3">
    <source>
        <dbReference type="ARBA" id="ARBA00023002"/>
    </source>
</evidence>
<dbReference type="GO" id="GO:0009236">
    <property type="term" value="P:cobalamin biosynthetic process"/>
    <property type="evidence" value="ECO:0007669"/>
    <property type="project" value="UniProtKB-UniPathway"/>
</dbReference>
<evidence type="ECO:0000313" key="4">
    <source>
        <dbReference type="EMBL" id="NEK20917.1"/>
    </source>
</evidence>
<dbReference type="Pfam" id="PF02571">
    <property type="entry name" value="CbiJ"/>
    <property type="match status" value="1"/>
</dbReference>
<accession>A0A6P0C4Z3</accession>
<reference evidence="4 5" key="1">
    <citation type="submission" date="2020-01" db="EMBL/GenBank/DDBJ databases">
        <title>Sulfitobacter sediminilitoris sp. nov., isolated from a tidal flat.</title>
        <authorList>
            <person name="Park S."/>
            <person name="Yoon J.-H."/>
        </authorList>
    </citation>
    <scope>NUCLEOTIDE SEQUENCE [LARGE SCALE GENOMIC DNA]</scope>
    <source>
        <strain evidence="4 5">JBTF-M27</strain>
    </source>
</reference>
<sequence>MEQAKRILLLAGSAEARQIAVALQAQGTSVQAIKSEPPRGPDPMPMPFEVWKEISQEKLGEAMQGVDAVIDASHGFDGVMTEAGFAAASALGLPIVTLSRPPWSTAEHPRWRSAQDVASAMALVRPGARVFAATGWASLPDCARFPGSRLLLRQTVRHDRPPPYDFVELVFGDPPFTAESEAALFRDLNVDTLICRNLGGRASRPKLDAAKALDLDVILIDRPAKPSGMAECTSVEDVLAWVAGL</sequence>
<comment type="caution">
    <text evidence="4">The sequence shown here is derived from an EMBL/GenBank/DDBJ whole genome shotgun (WGS) entry which is preliminary data.</text>
</comment>
<keyword evidence="2" id="KW-0169">Cobalamin biosynthesis</keyword>